<feature type="domain" description="ABC transporter" evidence="5">
    <location>
        <begin position="2"/>
        <end position="224"/>
    </location>
</feature>
<dbReference type="Proteomes" id="UP001272515">
    <property type="component" value="Unassembled WGS sequence"/>
</dbReference>
<dbReference type="InterPro" id="IPR003593">
    <property type="entry name" value="AAA+_ATPase"/>
</dbReference>
<comment type="similarity">
    <text evidence="1">Belongs to the ABC transporter superfamily.</text>
</comment>
<keyword evidence="2" id="KW-0813">Transport</keyword>
<dbReference type="InterPro" id="IPR027417">
    <property type="entry name" value="P-loop_NTPase"/>
</dbReference>
<dbReference type="PROSITE" id="PS00211">
    <property type="entry name" value="ABC_TRANSPORTER_1"/>
    <property type="match status" value="1"/>
</dbReference>
<dbReference type="GO" id="GO:0005524">
    <property type="term" value="F:ATP binding"/>
    <property type="evidence" value="ECO:0007669"/>
    <property type="project" value="UniProtKB-KW"/>
</dbReference>
<dbReference type="SUPFAM" id="SSF52540">
    <property type="entry name" value="P-loop containing nucleoside triphosphate hydrolases"/>
    <property type="match status" value="1"/>
</dbReference>
<evidence type="ECO:0000256" key="3">
    <source>
        <dbReference type="ARBA" id="ARBA00022741"/>
    </source>
</evidence>
<keyword evidence="7" id="KW-1185">Reference proteome</keyword>
<dbReference type="InterPro" id="IPR003439">
    <property type="entry name" value="ABC_transporter-like_ATP-bd"/>
</dbReference>
<evidence type="ECO:0000259" key="5">
    <source>
        <dbReference type="PROSITE" id="PS50893"/>
    </source>
</evidence>
<dbReference type="RefSeq" id="WP_295193548.1">
    <property type="nucleotide sequence ID" value="NZ_JAWJZA010000017.1"/>
</dbReference>
<keyword evidence="3" id="KW-0547">Nucleotide-binding</keyword>
<dbReference type="PROSITE" id="PS50893">
    <property type="entry name" value="ABC_TRANSPORTER_2"/>
    <property type="match status" value="1"/>
</dbReference>
<accession>A0ABU3Z6F0</accession>
<protein>
    <submittedName>
        <fullName evidence="6">Metal ABC transporter ATP-binding protein</fullName>
    </submittedName>
</protein>
<name>A0ABU3Z6F0_9FIRM</name>
<dbReference type="EMBL" id="JAWJZB010000001">
    <property type="protein sequence ID" value="MDV5087489.1"/>
    <property type="molecule type" value="Genomic_DNA"/>
</dbReference>
<dbReference type="PANTHER" id="PTHR42734">
    <property type="entry name" value="METAL TRANSPORT SYSTEM ATP-BINDING PROTEIN TM_0124-RELATED"/>
    <property type="match status" value="1"/>
</dbReference>
<evidence type="ECO:0000256" key="1">
    <source>
        <dbReference type="ARBA" id="ARBA00005417"/>
    </source>
</evidence>
<evidence type="ECO:0000256" key="2">
    <source>
        <dbReference type="ARBA" id="ARBA00022448"/>
    </source>
</evidence>
<dbReference type="Gene3D" id="3.40.50.300">
    <property type="entry name" value="P-loop containing nucleotide triphosphate hydrolases"/>
    <property type="match status" value="1"/>
</dbReference>
<dbReference type="PANTHER" id="PTHR42734:SF17">
    <property type="entry name" value="METAL TRANSPORT SYSTEM ATP-BINDING PROTEIN TM_0124-RELATED"/>
    <property type="match status" value="1"/>
</dbReference>
<evidence type="ECO:0000256" key="4">
    <source>
        <dbReference type="ARBA" id="ARBA00022840"/>
    </source>
</evidence>
<gene>
    <name evidence="6" type="ORF">RVY80_01295</name>
</gene>
<dbReference type="InterPro" id="IPR017871">
    <property type="entry name" value="ABC_transporter-like_CS"/>
</dbReference>
<evidence type="ECO:0000313" key="7">
    <source>
        <dbReference type="Proteomes" id="UP001272515"/>
    </source>
</evidence>
<sequence>MLKVKDLYFSYHQQPSYVFEGLNLTIHRGDYISIVGENGCGKSTLLRLILGFLTPTQGSITMETKNIRYVSQKNDFSHSGFPITVREILNSYRKLLHIKDPNEVNRVLELTHMTFAADKLIGQLSGGQAQRISIARSLIGEPDLIILDEPSTGVDAKSQESMYALLKQLNTDRGITILSVEHNLDAALTNSTKIFHLSHGNGHLCTPEQYAHEILHHTGKECSCHV</sequence>
<proteinExistence type="inferred from homology"/>
<evidence type="ECO:0000313" key="6">
    <source>
        <dbReference type="EMBL" id="MDV5087489.1"/>
    </source>
</evidence>
<dbReference type="SMART" id="SM00382">
    <property type="entry name" value="AAA"/>
    <property type="match status" value="1"/>
</dbReference>
<dbReference type="Pfam" id="PF00005">
    <property type="entry name" value="ABC_tran"/>
    <property type="match status" value="1"/>
</dbReference>
<reference evidence="6 7" key="1">
    <citation type="submission" date="2023-10" db="EMBL/GenBank/DDBJ databases">
        <title>Veillonella sp. nov., isolated from a pig farm feces dump.</title>
        <authorList>
            <person name="Chang Y.-H."/>
        </authorList>
    </citation>
    <scope>NUCLEOTIDE SEQUENCE [LARGE SCALE GENOMIC DNA]</scope>
    <source>
        <strain evidence="6 7">YH-vei2233</strain>
    </source>
</reference>
<comment type="caution">
    <text evidence="6">The sequence shown here is derived from an EMBL/GenBank/DDBJ whole genome shotgun (WGS) entry which is preliminary data.</text>
</comment>
<organism evidence="6 7">
    <name type="scientific">Veillonella absiana</name>
    <dbReference type="NCBI Taxonomy" id="3079305"/>
    <lineage>
        <taxon>Bacteria</taxon>
        <taxon>Bacillati</taxon>
        <taxon>Bacillota</taxon>
        <taxon>Negativicutes</taxon>
        <taxon>Veillonellales</taxon>
        <taxon>Veillonellaceae</taxon>
        <taxon>Veillonella</taxon>
    </lineage>
</organism>
<dbReference type="InterPro" id="IPR050153">
    <property type="entry name" value="Metal_Ion_Import_ABC"/>
</dbReference>
<keyword evidence="4 6" id="KW-0067">ATP-binding</keyword>